<comment type="caution">
    <text evidence="2">The sequence shown here is derived from an EMBL/GenBank/DDBJ whole genome shotgun (WGS) entry which is preliminary data.</text>
</comment>
<gene>
    <name evidence="2" type="ORF">A0H81_02762</name>
</gene>
<evidence type="ECO:0000259" key="1">
    <source>
        <dbReference type="PROSITE" id="PS50181"/>
    </source>
</evidence>
<protein>
    <recommendedName>
        <fullName evidence="1">F-box domain-containing protein</fullName>
    </recommendedName>
</protein>
<dbReference type="Proteomes" id="UP000092993">
    <property type="component" value="Unassembled WGS sequence"/>
</dbReference>
<dbReference type="OMA" id="CWELSEW"/>
<dbReference type="OrthoDB" id="3270380at2759"/>
<proteinExistence type="predicted"/>
<dbReference type="InterPro" id="IPR001810">
    <property type="entry name" value="F-box_dom"/>
</dbReference>
<dbReference type="EMBL" id="LUGG01000002">
    <property type="protein sequence ID" value="OBZ77426.1"/>
    <property type="molecule type" value="Genomic_DNA"/>
</dbReference>
<feature type="domain" description="F-box" evidence="1">
    <location>
        <begin position="8"/>
        <end position="56"/>
    </location>
</feature>
<organism evidence="2 3">
    <name type="scientific">Grifola frondosa</name>
    <name type="common">Maitake</name>
    <name type="synonym">Polyporus frondosus</name>
    <dbReference type="NCBI Taxonomy" id="5627"/>
    <lineage>
        <taxon>Eukaryota</taxon>
        <taxon>Fungi</taxon>
        <taxon>Dikarya</taxon>
        <taxon>Basidiomycota</taxon>
        <taxon>Agaricomycotina</taxon>
        <taxon>Agaricomycetes</taxon>
        <taxon>Polyporales</taxon>
        <taxon>Grifolaceae</taxon>
        <taxon>Grifola</taxon>
    </lineage>
</organism>
<evidence type="ECO:0000313" key="3">
    <source>
        <dbReference type="Proteomes" id="UP000092993"/>
    </source>
</evidence>
<evidence type="ECO:0000313" key="2">
    <source>
        <dbReference type="EMBL" id="OBZ77426.1"/>
    </source>
</evidence>
<sequence length="315" mass="35461">MRLHPHFRDLLSALNHDILFQIMDELNLSDLVALRRMSSRSDELVSAYLDHKFHKLLATFFADVPTARGLMRNTNAVISGSSALAYVLPANISWSPSDLDLYVPNVEFNHVVAYLEVFEDYTDVTQHGLHNHYSAAVLQVTRLEKGGRTIDVIKSASNSALLPLPFFWMTAVINYLSADYAYVGHPELTFQNYALLHPLHVTHFQTPIPRTIPLVQKYTERAFDIRTRNVEWSHLPAAPRHITRDRLGGCSSTVRFFGDEFGLAVSMHPASAVVHDVVVRQQLTIIWRRGGLPCGLGCLARLSDSTAFVEEAWLA</sequence>
<keyword evidence="3" id="KW-1185">Reference proteome</keyword>
<name>A0A1C7MLX2_GRIFR</name>
<accession>A0A1C7MLX2</accession>
<dbReference type="PROSITE" id="PS50181">
    <property type="entry name" value="FBOX"/>
    <property type="match status" value="1"/>
</dbReference>
<reference evidence="2 3" key="1">
    <citation type="submission" date="2016-03" db="EMBL/GenBank/DDBJ databases">
        <title>Whole genome sequencing of Grifola frondosa 9006-11.</title>
        <authorList>
            <person name="Min B."/>
            <person name="Park H."/>
            <person name="Kim J.-G."/>
            <person name="Cho H."/>
            <person name="Oh Y.-L."/>
            <person name="Kong W.-S."/>
            <person name="Choi I.-G."/>
        </authorList>
    </citation>
    <scope>NUCLEOTIDE SEQUENCE [LARGE SCALE GENOMIC DNA]</scope>
    <source>
        <strain evidence="2 3">9006-11</strain>
    </source>
</reference>
<dbReference type="AlphaFoldDB" id="A0A1C7MLX2"/>